<dbReference type="KEGG" id="ppai:E1956_32660"/>
<dbReference type="AlphaFoldDB" id="A0A4P7D5L6"/>
<protein>
    <submittedName>
        <fullName evidence="1">Uncharacterized protein</fullName>
    </submittedName>
</protein>
<name>A0A4P7D5L6_9BURK</name>
<proteinExistence type="predicted"/>
<keyword evidence="2" id="KW-1185">Reference proteome</keyword>
<organism evidence="1 2">
    <name type="scientific">Paraburkholderia pallida</name>
    <dbReference type="NCBI Taxonomy" id="2547399"/>
    <lineage>
        <taxon>Bacteria</taxon>
        <taxon>Pseudomonadati</taxon>
        <taxon>Pseudomonadota</taxon>
        <taxon>Betaproteobacteria</taxon>
        <taxon>Burkholderiales</taxon>
        <taxon>Burkholderiaceae</taxon>
        <taxon>Paraburkholderia</taxon>
    </lineage>
</organism>
<dbReference type="RefSeq" id="WP_134756994.1">
    <property type="nucleotide sequence ID" value="NZ_CP038150.1"/>
</dbReference>
<evidence type="ECO:0000313" key="1">
    <source>
        <dbReference type="EMBL" id="QBR01894.1"/>
    </source>
</evidence>
<evidence type="ECO:0000313" key="2">
    <source>
        <dbReference type="Proteomes" id="UP000295727"/>
    </source>
</evidence>
<gene>
    <name evidence="1" type="ORF">E1956_32660</name>
</gene>
<dbReference type="EMBL" id="CP038150">
    <property type="protein sequence ID" value="QBR01894.1"/>
    <property type="molecule type" value="Genomic_DNA"/>
</dbReference>
<sequence length="65" mass="7270">MAGVAEVFYGYSGEDAAPYGLSNAVIYADLAKSFVEQIIEVRHETVRLESRADLYEDWKRAAETP</sequence>
<dbReference type="OrthoDB" id="9802676at2"/>
<accession>A0A4P7D5L6</accession>
<dbReference type="Proteomes" id="UP000295727">
    <property type="component" value="Chromosome 3"/>
</dbReference>
<reference evidence="1 2" key="1">
    <citation type="submission" date="2019-03" db="EMBL/GenBank/DDBJ databases">
        <title>Paraburkholderia sp. 7MH5, isolated from subtropical forest soil.</title>
        <authorList>
            <person name="Gao Z.-H."/>
            <person name="Qiu L.-H."/>
        </authorList>
    </citation>
    <scope>NUCLEOTIDE SEQUENCE [LARGE SCALE GENOMIC DNA]</scope>
    <source>
        <strain evidence="1 2">7MH5</strain>
    </source>
</reference>